<comment type="caution">
    <text evidence="1">The sequence shown here is derived from an EMBL/GenBank/DDBJ whole genome shotgun (WGS) entry which is preliminary data.</text>
</comment>
<accession>A0ABQ7KRV1</accession>
<sequence>MVLLDKKKQQPLHQDEFDHFVRNVFCVRKKMRLRTHGFFFELFRFCPYDQLLTMANTNRQLHGEVSAIRSTINECTQGTHCHVTEYHLHLRRDVNFCVSIFDYLPLAFHKKFESYGAEPKIVVATSQFLNATSGTHIYLDSETAIGKEQFASKLLTGDGTEQTASSSKIIEFLCTAKVTGVQLVLYWLLQMFKETPVACGTVVVRPHKYCLRSSKSLINLSLQEKIVFIALEYSVFCLSAMVDIPLNFR</sequence>
<reference evidence="1 2" key="1">
    <citation type="submission" date="2021-03" db="EMBL/GenBank/DDBJ databases">
        <authorList>
            <person name="King G.J."/>
            <person name="Bancroft I."/>
            <person name="Baten A."/>
            <person name="Bloomfield J."/>
            <person name="Borpatragohain P."/>
            <person name="He Z."/>
            <person name="Irish N."/>
            <person name="Irwin J."/>
            <person name="Liu K."/>
            <person name="Mauleon R.P."/>
            <person name="Moore J."/>
            <person name="Morris R."/>
            <person name="Ostergaard L."/>
            <person name="Wang B."/>
            <person name="Wells R."/>
        </authorList>
    </citation>
    <scope>NUCLEOTIDE SEQUENCE [LARGE SCALE GENOMIC DNA]</scope>
    <source>
        <strain evidence="1">R-o-18</strain>
        <tissue evidence="1">Leaf</tissue>
    </source>
</reference>
<protein>
    <submittedName>
        <fullName evidence="1">Uncharacterized protein</fullName>
    </submittedName>
</protein>
<evidence type="ECO:0000313" key="2">
    <source>
        <dbReference type="Proteomes" id="UP000823674"/>
    </source>
</evidence>
<dbReference type="Proteomes" id="UP000823674">
    <property type="component" value="Chromosome A10"/>
</dbReference>
<dbReference type="EMBL" id="JADBGQ010000010">
    <property type="protein sequence ID" value="KAG5375778.1"/>
    <property type="molecule type" value="Genomic_DNA"/>
</dbReference>
<organism evidence="1 2">
    <name type="scientific">Brassica rapa subsp. trilocularis</name>
    <dbReference type="NCBI Taxonomy" id="1813537"/>
    <lineage>
        <taxon>Eukaryota</taxon>
        <taxon>Viridiplantae</taxon>
        <taxon>Streptophyta</taxon>
        <taxon>Embryophyta</taxon>
        <taxon>Tracheophyta</taxon>
        <taxon>Spermatophyta</taxon>
        <taxon>Magnoliopsida</taxon>
        <taxon>eudicotyledons</taxon>
        <taxon>Gunneridae</taxon>
        <taxon>Pentapetalae</taxon>
        <taxon>rosids</taxon>
        <taxon>malvids</taxon>
        <taxon>Brassicales</taxon>
        <taxon>Brassicaceae</taxon>
        <taxon>Brassiceae</taxon>
        <taxon>Brassica</taxon>
    </lineage>
</organism>
<keyword evidence="2" id="KW-1185">Reference proteome</keyword>
<gene>
    <name evidence="1" type="primary">A10p006960.1_BraROA</name>
    <name evidence="1" type="ORF">IGI04_040374</name>
</gene>
<evidence type="ECO:0000313" key="1">
    <source>
        <dbReference type="EMBL" id="KAG5375778.1"/>
    </source>
</evidence>
<name>A0ABQ7KRV1_BRACM</name>
<proteinExistence type="predicted"/>